<dbReference type="RefSeq" id="WP_066519074.1">
    <property type="nucleotide sequence ID" value="NZ_AP017655.1"/>
</dbReference>
<keyword evidence="3" id="KW-1185">Reference proteome</keyword>
<dbReference type="EMBL" id="AP017655">
    <property type="protein sequence ID" value="BAV63272.1"/>
    <property type="molecule type" value="Genomic_DNA"/>
</dbReference>
<gene>
    <name evidence="2" type="ORF">SCLO_1002320</name>
</gene>
<evidence type="ECO:0000313" key="2">
    <source>
        <dbReference type="EMBL" id="BAV63272.1"/>
    </source>
</evidence>
<organism evidence="2 3">
    <name type="scientific">Sphingobium cloacae</name>
    <dbReference type="NCBI Taxonomy" id="120107"/>
    <lineage>
        <taxon>Bacteria</taxon>
        <taxon>Pseudomonadati</taxon>
        <taxon>Pseudomonadota</taxon>
        <taxon>Alphaproteobacteria</taxon>
        <taxon>Sphingomonadales</taxon>
        <taxon>Sphingomonadaceae</taxon>
        <taxon>Sphingobium</taxon>
    </lineage>
</organism>
<evidence type="ECO:0000313" key="3">
    <source>
        <dbReference type="Proteomes" id="UP000218272"/>
    </source>
</evidence>
<name>A0A1E1EYI5_9SPHN</name>
<protein>
    <submittedName>
        <fullName evidence="2">Uncharacterized protein</fullName>
    </submittedName>
</protein>
<proteinExistence type="predicted"/>
<evidence type="ECO:0000256" key="1">
    <source>
        <dbReference type="SAM" id="SignalP"/>
    </source>
</evidence>
<dbReference type="AlphaFoldDB" id="A0A1E1EYI5"/>
<feature type="signal peptide" evidence="1">
    <location>
        <begin position="1"/>
        <end position="21"/>
    </location>
</feature>
<reference evidence="2 3" key="1">
    <citation type="submission" date="2016-10" db="EMBL/GenBank/DDBJ databases">
        <title>Complete Genome Sequence of the Nonylphenol-Degrading Bacterium Sphingobium cloacae JCM 10874T.</title>
        <authorList>
            <person name="Ootsuka M."/>
            <person name="Nishizawa T."/>
            <person name="Ohta H."/>
        </authorList>
    </citation>
    <scope>NUCLEOTIDE SEQUENCE [LARGE SCALE GENOMIC DNA]</scope>
    <source>
        <strain evidence="2 3">JCM 10874</strain>
    </source>
</reference>
<dbReference type="KEGG" id="sclo:SCLO_1002320"/>
<dbReference type="OrthoDB" id="7376020at2"/>
<keyword evidence="1" id="KW-0732">Signal</keyword>
<dbReference type="Proteomes" id="UP000218272">
    <property type="component" value="Chromosome SCLO_1"/>
</dbReference>
<sequence length="182" mass="19108">MKPFLSILALGLAALSAPTFAAEGEKPGCEAPARLAEPWTSWTQTGTAIAGGDSLNAPRLILGKPVTATLRPTRYVQYAATPGKGADQGQGGLFTLSLKSPARIGIALSDAAWVDVVDDRTAIASVEHGHGPDCSGIRKIVWFDLKEGAHLVQIAGAPGREIRIMAADERANRPMPRPDDGF</sequence>
<accession>A0A1E1EYI5</accession>
<feature type="chain" id="PRO_5009112326" evidence="1">
    <location>
        <begin position="22"/>
        <end position="182"/>
    </location>
</feature>